<dbReference type="InterPro" id="IPR049039">
    <property type="entry name" value="RMD1-3_a_helical_rpt"/>
</dbReference>
<dbReference type="AlphaFoldDB" id="A0AAV7MPG4"/>
<keyword evidence="3" id="KW-1185">Reference proteome</keyword>
<name>A0AAV7MPG4_PLEWA</name>
<feature type="compositionally biased region" description="Basic and acidic residues" evidence="1">
    <location>
        <begin position="56"/>
        <end position="68"/>
    </location>
</feature>
<sequence length="439" mass="49071">MRAAVGTAIGAAAGVGFAYYSQQSRVRKTQAEKVKEEVQKKKAAGGVGKNRAKQPGKRDEKERDEQHPRPKWIVAASSEDEAEFPEKKQEKENEQLDAALNTVDQLKSPMERNRDALNALENKLPKSNLPNPNREPSNYKTKSADLSQSAFLYLVDSTEDIYITSNGSSETADVGSVGKQSSEEKVPSVYPFSPDEGANLTEEVEELTMFLQEIDKMHTGTDATRKEAFEILLEYYAKFFGQPEFCWRLIRAYSDMVQLSDDKARKKYIVEVTSAFPALPASPVPLTTTRDIGGTHPGSREKAWSGERAEPVEGEERGVKERSGDSGTKRRRGAVREGARRSGAEREGAEWRESGARSGVGRRSGAREQNQEKERIEREGADRRESGAREGAEQRERERNQEKERRKKERSAERAEQGEGAERGQGAEKGKERKIQNST</sequence>
<feature type="region of interest" description="Disordered" evidence="1">
    <location>
        <begin position="22"/>
        <end position="109"/>
    </location>
</feature>
<feature type="compositionally biased region" description="Basic and acidic residues" evidence="1">
    <location>
        <begin position="84"/>
        <end position="94"/>
    </location>
</feature>
<organism evidence="2 3">
    <name type="scientific">Pleurodeles waltl</name>
    <name type="common">Iberian ribbed newt</name>
    <dbReference type="NCBI Taxonomy" id="8319"/>
    <lineage>
        <taxon>Eukaryota</taxon>
        <taxon>Metazoa</taxon>
        <taxon>Chordata</taxon>
        <taxon>Craniata</taxon>
        <taxon>Vertebrata</taxon>
        <taxon>Euteleostomi</taxon>
        <taxon>Amphibia</taxon>
        <taxon>Batrachia</taxon>
        <taxon>Caudata</taxon>
        <taxon>Salamandroidea</taxon>
        <taxon>Salamandridae</taxon>
        <taxon>Pleurodelinae</taxon>
        <taxon>Pleurodeles</taxon>
    </lineage>
</organism>
<feature type="region of interest" description="Disordered" evidence="1">
    <location>
        <begin position="279"/>
        <end position="439"/>
    </location>
</feature>
<feature type="compositionally biased region" description="Basic and acidic residues" evidence="1">
    <location>
        <begin position="365"/>
        <end position="439"/>
    </location>
</feature>
<comment type="caution">
    <text evidence="2">The sequence shown here is derived from an EMBL/GenBank/DDBJ whole genome shotgun (WGS) entry which is preliminary data.</text>
</comment>
<gene>
    <name evidence="2" type="ORF">NDU88_003051</name>
</gene>
<dbReference type="Pfam" id="PF21033">
    <property type="entry name" value="RMD1-3"/>
    <property type="match status" value="1"/>
</dbReference>
<dbReference type="Proteomes" id="UP001066276">
    <property type="component" value="Chromosome 9"/>
</dbReference>
<evidence type="ECO:0000313" key="3">
    <source>
        <dbReference type="Proteomes" id="UP001066276"/>
    </source>
</evidence>
<feature type="region of interest" description="Disordered" evidence="1">
    <location>
        <begin position="121"/>
        <end position="141"/>
    </location>
</feature>
<reference evidence="2" key="1">
    <citation type="journal article" date="2022" name="bioRxiv">
        <title>Sequencing and chromosome-scale assembly of the giantPleurodeles waltlgenome.</title>
        <authorList>
            <person name="Brown T."/>
            <person name="Elewa A."/>
            <person name="Iarovenko S."/>
            <person name="Subramanian E."/>
            <person name="Araus A.J."/>
            <person name="Petzold A."/>
            <person name="Susuki M."/>
            <person name="Suzuki K.-i.T."/>
            <person name="Hayashi T."/>
            <person name="Toyoda A."/>
            <person name="Oliveira C."/>
            <person name="Osipova E."/>
            <person name="Leigh N.D."/>
            <person name="Simon A."/>
            <person name="Yun M.H."/>
        </authorList>
    </citation>
    <scope>NUCLEOTIDE SEQUENCE</scope>
    <source>
        <strain evidence="2">20211129_DDA</strain>
        <tissue evidence="2">Liver</tissue>
    </source>
</reference>
<evidence type="ECO:0000256" key="1">
    <source>
        <dbReference type="SAM" id="MobiDB-lite"/>
    </source>
</evidence>
<protein>
    <submittedName>
        <fullName evidence="2">Uncharacterized protein</fullName>
    </submittedName>
</protein>
<accession>A0AAV7MPG4</accession>
<feature type="compositionally biased region" description="Basic and acidic residues" evidence="1">
    <location>
        <begin position="298"/>
        <end position="355"/>
    </location>
</feature>
<evidence type="ECO:0000313" key="2">
    <source>
        <dbReference type="EMBL" id="KAJ1105646.1"/>
    </source>
</evidence>
<proteinExistence type="predicted"/>
<feature type="compositionally biased region" description="Basic and acidic residues" evidence="1">
    <location>
        <begin position="29"/>
        <end position="40"/>
    </location>
</feature>
<dbReference type="EMBL" id="JANPWB010000013">
    <property type="protein sequence ID" value="KAJ1105646.1"/>
    <property type="molecule type" value="Genomic_DNA"/>
</dbReference>